<dbReference type="EMBL" id="CP133463">
    <property type="protein sequence ID" value="WMS18861.1"/>
    <property type="molecule type" value="Genomic_DNA"/>
</dbReference>
<proteinExistence type="predicted"/>
<reference evidence="1" key="1">
    <citation type="submission" date="2023-08" db="EMBL/GenBank/DDBJ databases">
        <title>Veillonella_parvula_DSM 2007_complete_genome_hifiasm_Zymo_Research_D6332.</title>
        <authorList>
            <person name="Damerum A."/>
        </authorList>
    </citation>
    <scope>NUCLEOTIDE SEQUENCE</scope>
    <source>
        <strain evidence="1">DSM 2007</strain>
    </source>
</reference>
<organism evidence="1 2">
    <name type="scientific">Veillonella parvula</name>
    <name type="common">Staphylococcus parvulus</name>
    <dbReference type="NCBI Taxonomy" id="29466"/>
    <lineage>
        <taxon>Bacteria</taxon>
        <taxon>Bacillati</taxon>
        <taxon>Bacillota</taxon>
        <taxon>Negativicutes</taxon>
        <taxon>Veillonellales</taxon>
        <taxon>Veillonellaceae</taxon>
        <taxon>Veillonella</taxon>
    </lineage>
</organism>
<dbReference type="AlphaFoldDB" id="A0AB38YLQ4"/>
<dbReference type="RefSeq" id="WP_004693078.1">
    <property type="nucleotide sequence ID" value="NZ_CP133463.1"/>
</dbReference>
<accession>A0AB38YLQ4</accession>
<sequence length="107" mass="12125">MNEKQQVLNLTNICDGKLEAEFEEMYKDALRKISKGQKAKITINIEMLRVPDTDTIVELGYNIKSTLPAISRRAIGSYADDFTVKVDVNEKPELEVLTFNSTTEKRG</sequence>
<dbReference type="Proteomes" id="UP001228955">
    <property type="component" value="Chromosome"/>
</dbReference>
<name>A0AB38YLQ4_VEIPA</name>
<evidence type="ECO:0000313" key="1">
    <source>
        <dbReference type="EMBL" id="WMS18861.1"/>
    </source>
</evidence>
<evidence type="ECO:0000313" key="2">
    <source>
        <dbReference type="Proteomes" id="UP001228955"/>
    </source>
</evidence>
<protein>
    <submittedName>
        <fullName evidence="1">Uncharacterized protein</fullName>
    </submittedName>
</protein>
<gene>
    <name evidence="1" type="ORF">RDV51_05290</name>
</gene>